<keyword evidence="8" id="KW-1185">Reference proteome</keyword>
<dbReference type="OrthoDB" id="6339427at2759"/>
<dbReference type="VEuPathDB" id="FungiDB:BO97DRAFT_421850"/>
<dbReference type="GeneID" id="37201025"/>
<keyword evidence="4 6" id="KW-1133">Transmembrane helix</keyword>
<evidence type="ECO:0000256" key="5">
    <source>
        <dbReference type="ARBA" id="ARBA00023136"/>
    </source>
</evidence>
<gene>
    <name evidence="7" type="ORF">BO97DRAFT_421850</name>
</gene>
<dbReference type="RefSeq" id="XP_025554213.1">
    <property type="nucleotide sequence ID" value="XM_025696736.1"/>
</dbReference>
<organism evidence="7 8">
    <name type="scientific">Aspergillus homomorphus (strain CBS 101889)</name>
    <dbReference type="NCBI Taxonomy" id="1450537"/>
    <lineage>
        <taxon>Eukaryota</taxon>
        <taxon>Fungi</taxon>
        <taxon>Dikarya</taxon>
        <taxon>Ascomycota</taxon>
        <taxon>Pezizomycotina</taxon>
        <taxon>Eurotiomycetes</taxon>
        <taxon>Eurotiomycetidae</taxon>
        <taxon>Eurotiales</taxon>
        <taxon>Aspergillaceae</taxon>
        <taxon>Aspergillus</taxon>
        <taxon>Aspergillus subgen. Circumdati</taxon>
    </lineage>
</organism>
<dbReference type="PANTHER" id="PTHR48020:SF22">
    <property type="entry name" value="MAJOR FACILITATOR SUPERFAMILY (MFS) PROFILE DOMAIN-CONTAINING PROTEIN-RELATED"/>
    <property type="match status" value="1"/>
</dbReference>
<dbReference type="Gene3D" id="1.20.1250.20">
    <property type="entry name" value="MFS general substrate transporter like domains"/>
    <property type="match status" value="1"/>
</dbReference>
<protein>
    <recommendedName>
        <fullName evidence="9">MFS general substrate transporter</fullName>
    </recommendedName>
</protein>
<dbReference type="InterPro" id="IPR036259">
    <property type="entry name" value="MFS_trans_sf"/>
</dbReference>
<dbReference type="InterPro" id="IPR005828">
    <property type="entry name" value="MFS_sugar_transport-like"/>
</dbReference>
<keyword evidence="2" id="KW-0813">Transport</keyword>
<dbReference type="InterPro" id="IPR050814">
    <property type="entry name" value="Myo-inositol_Transporter"/>
</dbReference>
<dbReference type="EMBL" id="KZ824272">
    <property type="protein sequence ID" value="RAL15059.1"/>
    <property type="molecule type" value="Genomic_DNA"/>
</dbReference>
<evidence type="ECO:0000256" key="6">
    <source>
        <dbReference type="SAM" id="Phobius"/>
    </source>
</evidence>
<reference evidence="7 8" key="1">
    <citation type="submission" date="2018-02" db="EMBL/GenBank/DDBJ databases">
        <title>The genomes of Aspergillus section Nigri reveals drivers in fungal speciation.</title>
        <authorList>
            <consortium name="DOE Joint Genome Institute"/>
            <person name="Vesth T.C."/>
            <person name="Nybo J."/>
            <person name="Theobald S."/>
            <person name="Brandl J."/>
            <person name="Frisvad J.C."/>
            <person name="Nielsen K.F."/>
            <person name="Lyhne E.K."/>
            <person name="Kogle M.E."/>
            <person name="Kuo A."/>
            <person name="Riley R."/>
            <person name="Clum A."/>
            <person name="Nolan M."/>
            <person name="Lipzen A."/>
            <person name="Salamov A."/>
            <person name="Henrissat B."/>
            <person name="Wiebenga A."/>
            <person name="De vries R.P."/>
            <person name="Grigoriev I.V."/>
            <person name="Mortensen U.H."/>
            <person name="Andersen M.R."/>
            <person name="Baker S.E."/>
        </authorList>
    </citation>
    <scope>NUCLEOTIDE SEQUENCE [LARGE SCALE GENOMIC DNA]</scope>
    <source>
        <strain evidence="7 8">CBS 101889</strain>
    </source>
</reference>
<dbReference type="Proteomes" id="UP000248961">
    <property type="component" value="Unassembled WGS sequence"/>
</dbReference>
<dbReference type="SUPFAM" id="SSF103473">
    <property type="entry name" value="MFS general substrate transporter"/>
    <property type="match status" value="1"/>
</dbReference>
<keyword evidence="3 6" id="KW-0812">Transmembrane</keyword>
<evidence type="ECO:0000256" key="2">
    <source>
        <dbReference type="ARBA" id="ARBA00022448"/>
    </source>
</evidence>
<proteinExistence type="predicted"/>
<dbReference type="Pfam" id="PF00083">
    <property type="entry name" value="Sugar_tr"/>
    <property type="match status" value="1"/>
</dbReference>
<feature type="transmembrane region" description="Helical" evidence="6">
    <location>
        <begin position="92"/>
        <end position="118"/>
    </location>
</feature>
<dbReference type="PANTHER" id="PTHR48020">
    <property type="entry name" value="PROTON MYO-INOSITOL COTRANSPORTER"/>
    <property type="match status" value="1"/>
</dbReference>
<dbReference type="AlphaFoldDB" id="A0A395I5N4"/>
<dbReference type="GO" id="GO:1904679">
    <property type="term" value="P:myo-inositol import across plasma membrane"/>
    <property type="evidence" value="ECO:0007669"/>
    <property type="project" value="TreeGrafter"/>
</dbReference>
<evidence type="ECO:0000256" key="3">
    <source>
        <dbReference type="ARBA" id="ARBA00022692"/>
    </source>
</evidence>
<evidence type="ECO:0000256" key="4">
    <source>
        <dbReference type="ARBA" id="ARBA00022989"/>
    </source>
</evidence>
<evidence type="ECO:0000313" key="7">
    <source>
        <dbReference type="EMBL" id="RAL15059.1"/>
    </source>
</evidence>
<dbReference type="GO" id="GO:0005366">
    <property type="term" value="F:myo-inositol:proton symporter activity"/>
    <property type="evidence" value="ECO:0007669"/>
    <property type="project" value="TreeGrafter"/>
</dbReference>
<evidence type="ECO:0008006" key="9">
    <source>
        <dbReference type="Google" id="ProtNLM"/>
    </source>
</evidence>
<evidence type="ECO:0000313" key="8">
    <source>
        <dbReference type="Proteomes" id="UP000248961"/>
    </source>
</evidence>
<name>A0A395I5N4_ASPHC</name>
<keyword evidence="5 6" id="KW-0472">Membrane</keyword>
<comment type="subcellular location">
    <subcellularLocation>
        <location evidence="1">Membrane</location>
    </subcellularLocation>
</comment>
<evidence type="ECO:0000256" key="1">
    <source>
        <dbReference type="ARBA" id="ARBA00004370"/>
    </source>
</evidence>
<accession>A0A395I5N4</accession>
<dbReference type="GO" id="GO:0016020">
    <property type="term" value="C:membrane"/>
    <property type="evidence" value="ECO:0007669"/>
    <property type="project" value="UniProtKB-SubCell"/>
</dbReference>
<feature type="transmembrane region" description="Helical" evidence="6">
    <location>
        <begin position="12"/>
        <end position="34"/>
    </location>
</feature>
<feature type="transmembrane region" description="Helical" evidence="6">
    <location>
        <begin position="54"/>
        <end position="72"/>
    </location>
</feature>
<sequence>MATSEGGNNFSLSAPCHTLGMCLSLVVVAVVFHWIPVNIDLSFSGPREMTWESIVLLVALIVYTAFYSLGVAPTSWVGTEFLPLEVRALGTMVNTVTCCGSGAFGFYAGFCSLGWLFVTLCYAEVHNMPLESVREIYTDGFGVKKAKEIQKQLKQMRQDEELNRQAK</sequence>